<sequence length="269" mass="30723">MDFDTAVDFCEDHNAELPSISNDKQNDILASTSIHGFWIGYEKVSGEWKWLDGSTSNFSLLSKDKSGGKHVMVNKKGIWTLANEDSCAESICIIKDLEHSEMCPVAIPTGRRDNIKVERYVVSERNGKWQYCLFDVNVARMSWEDSKEYCYHKFQGRILSITSAREFIFLHSILYSQKLDGIHNVVVAPVERDFLRHLADANLTRKSVEYGELKFRIMHPKEGHMKGTYATHHGHSSKEYATSWLDLKGFLYIYAEALADVTAIGSRDN</sequence>
<evidence type="ECO:0000313" key="2">
    <source>
        <dbReference type="EMBL" id="VDD92609.1"/>
    </source>
</evidence>
<dbReference type="InterPro" id="IPR001304">
    <property type="entry name" value="C-type_lectin-like"/>
</dbReference>
<evidence type="ECO:0000259" key="1">
    <source>
        <dbReference type="PROSITE" id="PS50041"/>
    </source>
</evidence>
<evidence type="ECO:0000313" key="3">
    <source>
        <dbReference type="Proteomes" id="UP000274131"/>
    </source>
</evidence>
<dbReference type="PROSITE" id="PS50041">
    <property type="entry name" value="C_TYPE_LECTIN_2"/>
    <property type="match status" value="1"/>
</dbReference>
<evidence type="ECO:0000313" key="4">
    <source>
        <dbReference type="WBParaSite" id="EVEC_0000787601-mRNA-1"/>
    </source>
</evidence>
<dbReference type="EMBL" id="UXUI01008888">
    <property type="protein sequence ID" value="VDD92609.1"/>
    <property type="molecule type" value="Genomic_DNA"/>
</dbReference>
<dbReference type="Proteomes" id="UP000274131">
    <property type="component" value="Unassembled WGS sequence"/>
</dbReference>
<name>A0A0N4VBG8_ENTVE</name>
<dbReference type="Pfam" id="PF00059">
    <property type="entry name" value="Lectin_C"/>
    <property type="match status" value="1"/>
</dbReference>
<dbReference type="InterPro" id="IPR016186">
    <property type="entry name" value="C-type_lectin-like/link_sf"/>
</dbReference>
<dbReference type="Gene3D" id="3.10.100.10">
    <property type="entry name" value="Mannose-Binding Protein A, subunit A"/>
    <property type="match status" value="1"/>
</dbReference>
<dbReference type="PANTHER" id="PTHR22802:SF463">
    <property type="entry name" value="C-TYPE LECTIN DOMAIN-CONTAINING PROTEIN"/>
    <property type="match status" value="1"/>
</dbReference>
<feature type="domain" description="C-type lectin" evidence="1">
    <location>
        <begin position="1"/>
        <end position="93"/>
    </location>
</feature>
<dbReference type="InterPro" id="IPR051004">
    <property type="entry name" value="DC-SIGN_domain-containing"/>
</dbReference>
<organism evidence="4">
    <name type="scientific">Enterobius vermicularis</name>
    <name type="common">Human pinworm</name>
    <dbReference type="NCBI Taxonomy" id="51028"/>
    <lineage>
        <taxon>Eukaryota</taxon>
        <taxon>Metazoa</taxon>
        <taxon>Ecdysozoa</taxon>
        <taxon>Nematoda</taxon>
        <taxon>Chromadorea</taxon>
        <taxon>Rhabditida</taxon>
        <taxon>Spirurina</taxon>
        <taxon>Oxyuridomorpha</taxon>
        <taxon>Oxyuroidea</taxon>
        <taxon>Oxyuridae</taxon>
        <taxon>Enterobius</taxon>
    </lineage>
</organism>
<dbReference type="InterPro" id="IPR016187">
    <property type="entry name" value="CTDL_fold"/>
</dbReference>
<dbReference type="CDD" id="cd00037">
    <property type="entry name" value="CLECT"/>
    <property type="match status" value="1"/>
</dbReference>
<gene>
    <name evidence="2" type="ORF">EVEC_LOCUS7360</name>
</gene>
<dbReference type="WBParaSite" id="EVEC_0000787601-mRNA-1">
    <property type="protein sequence ID" value="EVEC_0000787601-mRNA-1"/>
    <property type="gene ID" value="EVEC_0000787601"/>
</dbReference>
<dbReference type="AlphaFoldDB" id="A0A0N4VBG8"/>
<dbReference type="PANTHER" id="PTHR22802">
    <property type="entry name" value="C-TYPE LECTIN SUPERFAMILY MEMBER"/>
    <property type="match status" value="1"/>
</dbReference>
<reference evidence="4" key="1">
    <citation type="submission" date="2017-02" db="UniProtKB">
        <authorList>
            <consortium name="WormBaseParasite"/>
        </authorList>
    </citation>
    <scope>IDENTIFICATION</scope>
</reference>
<keyword evidence="3" id="KW-1185">Reference proteome</keyword>
<protein>
    <submittedName>
        <fullName evidence="4">C-type lectin domain-containing protein</fullName>
    </submittedName>
</protein>
<dbReference type="OrthoDB" id="8950604at2759"/>
<accession>A0A0N4VBG8</accession>
<dbReference type="SUPFAM" id="SSF56436">
    <property type="entry name" value="C-type lectin-like"/>
    <property type="match status" value="2"/>
</dbReference>
<proteinExistence type="predicted"/>
<reference evidence="2 3" key="2">
    <citation type="submission" date="2018-10" db="EMBL/GenBank/DDBJ databases">
        <authorList>
            <consortium name="Pathogen Informatics"/>
        </authorList>
    </citation>
    <scope>NUCLEOTIDE SEQUENCE [LARGE SCALE GENOMIC DNA]</scope>
</reference>